<evidence type="ECO:0000313" key="8">
    <source>
        <dbReference type="Proteomes" id="UP001314635"/>
    </source>
</evidence>
<evidence type="ECO:0000256" key="2">
    <source>
        <dbReference type="ARBA" id="ARBA00022630"/>
    </source>
</evidence>
<keyword evidence="8" id="KW-1185">Reference proteome</keyword>
<dbReference type="PANTHER" id="PTHR43425">
    <property type="entry name" value="OXYGEN-INSENSITIVE NADPH NITROREDUCTASE"/>
    <property type="match status" value="1"/>
</dbReference>
<protein>
    <submittedName>
        <fullName evidence="7">NADPH-dependent oxidoreductase</fullName>
    </submittedName>
</protein>
<dbReference type="InterPro" id="IPR029479">
    <property type="entry name" value="Nitroreductase"/>
</dbReference>
<comment type="caution">
    <text evidence="7">The sequence shown here is derived from an EMBL/GenBank/DDBJ whole genome shotgun (WGS) entry which is preliminary data.</text>
</comment>
<dbReference type="EMBL" id="JAFCLK010000029">
    <property type="protein sequence ID" value="MBR1139437.1"/>
    <property type="molecule type" value="Genomic_DNA"/>
</dbReference>
<gene>
    <name evidence="7" type="ORF">JQ619_27130</name>
</gene>
<dbReference type="Gene3D" id="3.40.109.10">
    <property type="entry name" value="NADH Oxidase"/>
    <property type="match status" value="1"/>
</dbReference>
<organism evidence="7 8">
    <name type="scientific">Bradyrhizobium denitrificans</name>
    <dbReference type="NCBI Taxonomy" id="2734912"/>
    <lineage>
        <taxon>Bacteria</taxon>
        <taxon>Pseudomonadati</taxon>
        <taxon>Pseudomonadota</taxon>
        <taxon>Alphaproteobacteria</taxon>
        <taxon>Hyphomicrobiales</taxon>
        <taxon>Nitrobacteraceae</taxon>
        <taxon>Bradyrhizobium</taxon>
    </lineage>
</organism>
<comment type="similarity">
    <text evidence="1 5">Belongs to the flavin oxidoreductase frp family.</text>
</comment>
<evidence type="ECO:0000256" key="3">
    <source>
        <dbReference type="ARBA" id="ARBA00022643"/>
    </source>
</evidence>
<dbReference type="Proteomes" id="UP001314635">
    <property type="component" value="Unassembled WGS sequence"/>
</dbReference>
<evidence type="ECO:0000256" key="4">
    <source>
        <dbReference type="ARBA" id="ARBA00023002"/>
    </source>
</evidence>
<evidence type="ECO:0000256" key="1">
    <source>
        <dbReference type="ARBA" id="ARBA00008366"/>
    </source>
</evidence>
<evidence type="ECO:0000259" key="6">
    <source>
        <dbReference type="Pfam" id="PF00881"/>
    </source>
</evidence>
<dbReference type="RefSeq" id="WP_172236261.1">
    <property type="nucleotide sequence ID" value="NZ_JABFDP010000007.1"/>
</dbReference>
<dbReference type="PANTHER" id="PTHR43425:SF2">
    <property type="entry name" value="OXYGEN-INSENSITIVE NADPH NITROREDUCTASE"/>
    <property type="match status" value="1"/>
</dbReference>
<name>A0ABS5GDL6_9BRAD</name>
<reference evidence="8" key="1">
    <citation type="journal article" date="2021" name="ISME J.">
        <title>Evolutionary origin and ecological implication of a unique nif island in free-living Bradyrhizobium lineages.</title>
        <authorList>
            <person name="Tao J."/>
        </authorList>
    </citation>
    <scope>NUCLEOTIDE SEQUENCE [LARGE SCALE GENOMIC DNA]</scope>
    <source>
        <strain evidence="8">SZCCT0094</strain>
    </source>
</reference>
<keyword evidence="4 5" id="KW-0560">Oxidoreductase</keyword>
<dbReference type="PIRSF" id="PIRSF005426">
    <property type="entry name" value="Frp"/>
    <property type="match status" value="1"/>
</dbReference>
<feature type="domain" description="Nitroreductase" evidence="6">
    <location>
        <begin position="44"/>
        <end position="198"/>
    </location>
</feature>
<dbReference type="Pfam" id="PF00881">
    <property type="entry name" value="Nitroreductase"/>
    <property type="match status" value="1"/>
</dbReference>
<sequence>MTIIETRKPTAAEDEISAALRKRYGAHIPELASGADDILGHLLAHRSIRSYRPDPVPPHTVETLVAAAQSAASSSNLQTWSVVAVEDQGRKQRLSEFAGGQKHIREAPLFLVWLADLSRAERLAKREGRPDDGIHFLETLFVAIIDAALAAQNAVVVLEALGLGSVYIGAIRNRPQAVAEELGLPPNVLAVFGLCVGYADQAAGEDVKPRLRQSMVLHRERYAPTDEIHGIAAYDETLRDFQTSQGVAPVGWRETVLNRLGSAKALNGRDRLTEALRALGFGLK</sequence>
<keyword evidence="3 5" id="KW-0288">FMN</keyword>
<accession>A0ABS5GDL6</accession>
<keyword evidence="5" id="KW-0521">NADP</keyword>
<proteinExistence type="inferred from homology"/>
<dbReference type="InterPro" id="IPR000415">
    <property type="entry name" value="Nitroreductase-like"/>
</dbReference>
<dbReference type="InterPro" id="IPR016446">
    <property type="entry name" value="Flavin_OxRdtase_Frp"/>
</dbReference>
<evidence type="ECO:0000313" key="7">
    <source>
        <dbReference type="EMBL" id="MBR1139437.1"/>
    </source>
</evidence>
<keyword evidence="2 5" id="KW-0285">Flavoprotein</keyword>
<evidence type="ECO:0000256" key="5">
    <source>
        <dbReference type="PIRNR" id="PIRNR005426"/>
    </source>
</evidence>
<dbReference type="CDD" id="cd02146">
    <property type="entry name" value="NfsA-like"/>
    <property type="match status" value="1"/>
</dbReference>
<dbReference type="SUPFAM" id="SSF55469">
    <property type="entry name" value="FMN-dependent nitroreductase-like"/>
    <property type="match status" value="1"/>
</dbReference>